<dbReference type="OrthoDB" id="9801289at2"/>
<proteinExistence type="inferred from homology"/>
<feature type="active site" evidence="7 8">
    <location>
        <position position="153"/>
    </location>
</feature>
<dbReference type="GO" id="GO:0003942">
    <property type="term" value="F:N-acetyl-gamma-glutamyl-phosphate reductase activity"/>
    <property type="evidence" value="ECO:0007669"/>
    <property type="project" value="UniProtKB-UniRule"/>
</dbReference>
<dbReference type="Gene3D" id="3.40.50.720">
    <property type="entry name" value="NAD(P)-binding Rossmann-like Domain"/>
    <property type="match status" value="1"/>
</dbReference>
<dbReference type="Pfam" id="PF01118">
    <property type="entry name" value="Semialdhyde_dh"/>
    <property type="match status" value="1"/>
</dbReference>
<keyword evidence="4 7" id="KW-0521">NADP</keyword>
<evidence type="ECO:0000256" key="2">
    <source>
        <dbReference type="ARBA" id="ARBA00022571"/>
    </source>
</evidence>
<keyword evidence="7" id="KW-0963">Cytoplasm</keyword>
<keyword evidence="2 7" id="KW-0055">Arginine biosynthesis</keyword>
<sequence>MTTQTLNAAILGASGYTGAETIRLLAHHGHVRVGPITANAQAGRSLGDLFPHLHPFADRTLIKAEDVNWDGVDVAFGCLPHGASEELLGELPPHVTVIDLSADFRFRDPELYAQVYARSHAHPDKTRTAVYGLTELARPALQAKPPVIACPGCYPTATLLAIQPLVEAKLVQTEDIIVDAKSGVSGAGRGLKEANLFCETAEGLHAYSVGNHRHAPEIEQQLSQASGAKVWVNFTPHLVPMARGELVTCHLKLAEGASVEDVREALAQRYQDESFVKLAPKGASPDTRWVRGSNLCILAVFPDRIPGRVIVVGVIDNLVKGSGGQAIQNMNVAFGLPESAGLTMEPLFP</sequence>
<dbReference type="GO" id="GO:0051287">
    <property type="term" value="F:NAD binding"/>
    <property type="evidence" value="ECO:0007669"/>
    <property type="project" value="InterPro"/>
</dbReference>
<dbReference type="SUPFAM" id="SSF55347">
    <property type="entry name" value="Glyceraldehyde-3-phosphate dehydrogenase-like, C-terminal domain"/>
    <property type="match status" value="1"/>
</dbReference>
<dbReference type="NCBIfam" id="TIGR01850">
    <property type="entry name" value="argC"/>
    <property type="match status" value="1"/>
</dbReference>
<dbReference type="FunFam" id="3.30.360.10:FF:000014">
    <property type="entry name" value="N-acetyl-gamma-glutamyl-phosphate reductase"/>
    <property type="match status" value="1"/>
</dbReference>
<dbReference type="Gene3D" id="3.30.360.10">
    <property type="entry name" value="Dihydrodipicolinate Reductase, domain 2"/>
    <property type="match status" value="1"/>
</dbReference>
<evidence type="ECO:0000256" key="5">
    <source>
        <dbReference type="ARBA" id="ARBA00023002"/>
    </source>
</evidence>
<dbReference type="SUPFAM" id="SSF51735">
    <property type="entry name" value="NAD(P)-binding Rossmann-fold domains"/>
    <property type="match status" value="1"/>
</dbReference>
<dbReference type="AlphaFoldDB" id="A0A2P2EC92"/>
<evidence type="ECO:0000259" key="9">
    <source>
        <dbReference type="SMART" id="SM00859"/>
    </source>
</evidence>
<dbReference type="HAMAP" id="MF_00150">
    <property type="entry name" value="ArgC_type1"/>
    <property type="match status" value="1"/>
</dbReference>
<dbReference type="PROSITE" id="PS01224">
    <property type="entry name" value="ARGC"/>
    <property type="match status" value="1"/>
</dbReference>
<evidence type="ECO:0000256" key="6">
    <source>
        <dbReference type="ARBA" id="ARBA00050557"/>
    </source>
</evidence>
<feature type="domain" description="Semialdehyde dehydrogenase NAD-binding" evidence="9">
    <location>
        <begin position="7"/>
        <end position="144"/>
    </location>
</feature>
<comment type="catalytic activity">
    <reaction evidence="6 7">
        <text>N-acetyl-L-glutamate 5-semialdehyde + phosphate + NADP(+) = N-acetyl-L-glutamyl 5-phosphate + NADPH + H(+)</text>
        <dbReference type="Rhea" id="RHEA:21588"/>
        <dbReference type="ChEBI" id="CHEBI:15378"/>
        <dbReference type="ChEBI" id="CHEBI:29123"/>
        <dbReference type="ChEBI" id="CHEBI:43474"/>
        <dbReference type="ChEBI" id="CHEBI:57783"/>
        <dbReference type="ChEBI" id="CHEBI:57936"/>
        <dbReference type="ChEBI" id="CHEBI:58349"/>
        <dbReference type="EC" id="1.2.1.38"/>
    </reaction>
</comment>
<comment type="caution">
    <text evidence="10">The sequence shown here is derived from an EMBL/GenBank/DDBJ whole genome shotgun (WGS) entry which is preliminary data.</text>
</comment>
<dbReference type="CDD" id="cd17895">
    <property type="entry name" value="AGPR_1_N"/>
    <property type="match status" value="1"/>
</dbReference>
<dbReference type="PANTHER" id="PTHR32338">
    <property type="entry name" value="N-ACETYL-GAMMA-GLUTAMYL-PHOSPHATE REDUCTASE, CHLOROPLASTIC-RELATED-RELATED"/>
    <property type="match status" value="1"/>
</dbReference>
<dbReference type="UniPathway" id="UPA00068">
    <property type="reaction ID" value="UER00108"/>
</dbReference>
<comment type="subcellular location">
    <subcellularLocation>
        <location evidence="7">Cytoplasm</location>
    </subcellularLocation>
</comment>
<evidence type="ECO:0000256" key="1">
    <source>
        <dbReference type="ARBA" id="ARBA00004862"/>
    </source>
</evidence>
<evidence type="ECO:0000256" key="3">
    <source>
        <dbReference type="ARBA" id="ARBA00022605"/>
    </source>
</evidence>
<dbReference type="InterPro" id="IPR036291">
    <property type="entry name" value="NAD(P)-bd_dom_sf"/>
</dbReference>
<evidence type="ECO:0000313" key="11">
    <source>
        <dbReference type="Proteomes" id="UP000245086"/>
    </source>
</evidence>
<dbReference type="GO" id="GO:0006526">
    <property type="term" value="P:L-arginine biosynthetic process"/>
    <property type="evidence" value="ECO:0007669"/>
    <property type="project" value="UniProtKB-UniRule"/>
</dbReference>
<dbReference type="RefSeq" id="WP_108985539.1">
    <property type="nucleotide sequence ID" value="NZ_BFBR01000007.1"/>
</dbReference>
<reference evidence="10 11" key="1">
    <citation type="journal article" date="2018" name="Genome Announc.">
        <title>Draft Genome Sequence of "Candidatus Phycosocius bacilliformis," an Alphaproteobacterial Ectosymbiont of the Hydrocarbon-Producing Green Alga Botryococcus braunii.</title>
        <authorList>
            <person name="Tanabe Y."/>
            <person name="Yamaguchi H."/>
            <person name="Watanabe M.M."/>
        </authorList>
    </citation>
    <scope>NUCLEOTIDE SEQUENCE [LARGE SCALE GENOMIC DNA]</scope>
    <source>
        <strain evidence="10 11">BOTRYCO-2</strain>
    </source>
</reference>
<name>A0A2P2EC92_9PROT</name>
<comment type="similarity">
    <text evidence="7">Belongs to the NAGSA dehydrogenase family. Type 1 subfamily.</text>
</comment>
<keyword evidence="3 7" id="KW-0028">Amino-acid biosynthesis</keyword>
<dbReference type="InterPro" id="IPR023013">
    <property type="entry name" value="AGPR_AS"/>
</dbReference>
<dbReference type="GO" id="GO:0070401">
    <property type="term" value="F:NADP+ binding"/>
    <property type="evidence" value="ECO:0007669"/>
    <property type="project" value="InterPro"/>
</dbReference>
<dbReference type="SMART" id="SM00859">
    <property type="entry name" value="Semialdhyde_dh"/>
    <property type="match status" value="1"/>
</dbReference>
<keyword evidence="5 7" id="KW-0560">Oxidoreductase</keyword>
<evidence type="ECO:0000313" key="10">
    <source>
        <dbReference type="EMBL" id="GBF58682.1"/>
    </source>
</evidence>
<dbReference type="InterPro" id="IPR000706">
    <property type="entry name" value="AGPR_type-1"/>
</dbReference>
<dbReference type="InterPro" id="IPR000534">
    <property type="entry name" value="Semialdehyde_DH_NAD-bd"/>
</dbReference>
<gene>
    <name evidence="7 10" type="primary">argC</name>
    <name evidence="10" type="ORF">PbB2_02370</name>
</gene>
<keyword evidence="11" id="KW-1185">Reference proteome</keyword>
<dbReference type="InterPro" id="IPR058924">
    <property type="entry name" value="AGPR_dimerisation_dom"/>
</dbReference>
<dbReference type="Pfam" id="PF22698">
    <property type="entry name" value="Semialdhyde_dhC_1"/>
    <property type="match status" value="1"/>
</dbReference>
<comment type="function">
    <text evidence="7">Catalyzes the NADPH-dependent reduction of N-acetyl-5-glutamyl phosphate to yield N-acetyl-L-glutamate 5-semialdehyde.</text>
</comment>
<dbReference type="InterPro" id="IPR050085">
    <property type="entry name" value="AGPR"/>
</dbReference>
<dbReference type="Proteomes" id="UP000245086">
    <property type="component" value="Unassembled WGS sequence"/>
</dbReference>
<dbReference type="EC" id="1.2.1.38" evidence="7"/>
<dbReference type="EMBL" id="BFBR01000007">
    <property type="protein sequence ID" value="GBF58682.1"/>
    <property type="molecule type" value="Genomic_DNA"/>
</dbReference>
<dbReference type="CDD" id="cd23934">
    <property type="entry name" value="AGPR_1_C"/>
    <property type="match status" value="1"/>
</dbReference>
<dbReference type="PANTHER" id="PTHR32338:SF10">
    <property type="entry name" value="N-ACETYL-GAMMA-GLUTAMYL-PHOSPHATE REDUCTASE, CHLOROPLASTIC-RELATED"/>
    <property type="match status" value="1"/>
</dbReference>
<evidence type="ECO:0000256" key="7">
    <source>
        <dbReference type="HAMAP-Rule" id="MF_00150"/>
    </source>
</evidence>
<organism evidence="10 11">
    <name type="scientific">Candidatus Phycosocius bacilliformis</name>
    <dbReference type="NCBI Taxonomy" id="1445552"/>
    <lineage>
        <taxon>Bacteria</taxon>
        <taxon>Pseudomonadati</taxon>
        <taxon>Pseudomonadota</taxon>
        <taxon>Alphaproteobacteria</taxon>
        <taxon>Caulobacterales</taxon>
        <taxon>Caulobacterales incertae sedis</taxon>
        <taxon>Candidatus Phycosocius</taxon>
    </lineage>
</organism>
<evidence type="ECO:0000256" key="8">
    <source>
        <dbReference type="PROSITE-ProRule" id="PRU10010"/>
    </source>
</evidence>
<accession>A0A2P2EC92</accession>
<evidence type="ECO:0000256" key="4">
    <source>
        <dbReference type="ARBA" id="ARBA00022857"/>
    </source>
</evidence>
<comment type="pathway">
    <text evidence="1 7">Amino-acid biosynthesis; L-arginine biosynthesis; N(2)-acetyl-L-ornithine from L-glutamate: step 3/4.</text>
</comment>
<protein>
    <recommendedName>
        <fullName evidence="7">N-acetyl-gamma-glutamyl-phosphate reductase</fullName>
        <shortName evidence="7">AGPR</shortName>
        <ecNumber evidence="7">1.2.1.38</ecNumber>
    </recommendedName>
    <alternativeName>
        <fullName evidence="7">N-acetyl-glutamate semialdehyde dehydrogenase</fullName>
        <shortName evidence="7">NAGSA dehydrogenase</shortName>
    </alternativeName>
</protein>
<dbReference type="GO" id="GO:0005737">
    <property type="term" value="C:cytoplasm"/>
    <property type="evidence" value="ECO:0007669"/>
    <property type="project" value="UniProtKB-SubCell"/>
</dbReference>